<comment type="caution">
    <text evidence="1">The sequence shown here is derived from an EMBL/GenBank/DDBJ whole genome shotgun (WGS) entry which is preliminary data.</text>
</comment>
<dbReference type="EMBL" id="MSFK01000006">
    <property type="protein sequence ID" value="PWY93563.1"/>
    <property type="molecule type" value="Genomic_DNA"/>
</dbReference>
<reference evidence="1 2" key="1">
    <citation type="submission" date="2016-12" db="EMBL/GenBank/DDBJ databases">
        <title>The genomes of Aspergillus section Nigri reveals drivers in fungal speciation.</title>
        <authorList>
            <consortium name="DOE Joint Genome Institute"/>
            <person name="Vesth T.C."/>
            <person name="Nybo J."/>
            <person name="Theobald S."/>
            <person name="Brandl J."/>
            <person name="Frisvad J.C."/>
            <person name="Nielsen K.F."/>
            <person name="Lyhne E.K."/>
            <person name="Kogle M.E."/>
            <person name="Kuo A."/>
            <person name="Riley R."/>
            <person name="Clum A."/>
            <person name="Nolan M."/>
            <person name="Lipzen A."/>
            <person name="Salamov A."/>
            <person name="Henrissat B."/>
            <person name="Wiebenga A."/>
            <person name="De Vries R.P."/>
            <person name="Grigoriev I.V."/>
            <person name="Mortensen U.H."/>
            <person name="Andersen M.R."/>
            <person name="Baker S.E."/>
        </authorList>
    </citation>
    <scope>NUCLEOTIDE SEQUENCE [LARGE SCALE GENOMIC DNA]</scope>
    <source>
        <strain evidence="1 2">CBS 115572</strain>
    </source>
</reference>
<protein>
    <submittedName>
        <fullName evidence="1">Uncharacterized protein</fullName>
    </submittedName>
</protein>
<name>A0A317X4R2_9EURO</name>
<dbReference type="Proteomes" id="UP000246702">
    <property type="component" value="Unassembled WGS sequence"/>
</dbReference>
<proteinExistence type="predicted"/>
<gene>
    <name evidence="1" type="ORF">BO94DRAFT_582944</name>
</gene>
<evidence type="ECO:0000313" key="2">
    <source>
        <dbReference type="Proteomes" id="UP000246702"/>
    </source>
</evidence>
<dbReference type="RefSeq" id="XP_025470324.1">
    <property type="nucleotide sequence ID" value="XM_025615517.1"/>
</dbReference>
<sequence length="130" mass="14547">MEVFFSVINEHTDPGQETGEEPGSIACDVEIADGSLQSNEVLTSHTAWLPVRSTGESRSVDSVYWHNAPVQKNNARMIRILLDANAIPHIMDRSWLSAEMVLEAPSAEARAVLIRRHQSIMNDMLAQSYW</sequence>
<keyword evidence="2" id="KW-1185">Reference proteome</keyword>
<evidence type="ECO:0000313" key="1">
    <source>
        <dbReference type="EMBL" id="PWY93563.1"/>
    </source>
</evidence>
<accession>A0A317X4R2</accession>
<dbReference type="AlphaFoldDB" id="A0A317X4R2"/>
<dbReference type="GeneID" id="37117660"/>
<organism evidence="1 2">
    <name type="scientific">Aspergillus sclerotioniger CBS 115572</name>
    <dbReference type="NCBI Taxonomy" id="1450535"/>
    <lineage>
        <taxon>Eukaryota</taxon>
        <taxon>Fungi</taxon>
        <taxon>Dikarya</taxon>
        <taxon>Ascomycota</taxon>
        <taxon>Pezizomycotina</taxon>
        <taxon>Eurotiomycetes</taxon>
        <taxon>Eurotiomycetidae</taxon>
        <taxon>Eurotiales</taxon>
        <taxon>Aspergillaceae</taxon>
        <taxon>Aspergillus</taxon>
        <taxon>Aspergillus subgen. Circumdati</taxon>
    </lineage>
</organism>